<reference evidence="2 3" key="1">
    <citation type="submission" date="2019-01" db="EMBL/GenBank/DDBJ databases">
        <title>Sequencing of cultivated peanut Arachis hypogaea provides insights into genome evolution and oil improvement.</title>
        <authorList>
            <person name="Chen X."/>
        </authorList>
    </citation>
    <scope>NUCLEOTIDE SEQUENCE [LARGE SCALE GENOMIC DNA]</scope>
    <source>
        <strain evidence="3">cv. Fuhuasheng</strain>
        <tissue evidence="2">Leaves</tissue>
    </source>
</reference>
<evidence type="ECO:0008006" key="4">
    <source>
        <dbReference type="Google" id="ProtNLM"/>
    </source>
</evidence>
<organism evidence="2 3">
    <name type="scientific">Arachis hypogaea</name>
    <name type="common">Peanut</name>
    <dbReference type="NCBI Taxonomy" id="3818"/>
    <lineage>
        <taxon>Eukaryota</taxon>
        <taxon>Viridiplantae</taxon>
        <taxon>Streptophyta</taxon>
        <taxon>Embryophyta</taxon>
        <taxon>Tracheophyta</taxon>
        <taxon>Spermatophyta</taxon>
        <taxon>Magnoliopsida</taxon>
        <taxon>eudicotyledons</taxon>
        <taxon>Gunneridae</taxon>
        <taxon>Pentapetalae</taxon>
        <taxon>rosids</taxon>
        <taxon>fabids</taxon>
        <taxon>Fabales</taxon>
        <taxon>Fabaceae</taxon>
        <taxon>Papilionoideae</taxon>
        <taxon>50 kb inversion clade</taxon>
        <taxon>dalbergioids sensu lato</taxon>
        <taxon>Dalbergieae</taxon>
        <taxon>Pterocarpus clade</taxon>
        <taxon>Arachis</taxon>
    </lineage>
</organism>
<gene>
    <name evidence="2" type="ORF">Ahy_B05g077151</name>
</gene>
<feature type="region of interest" description="Disordered" evidence="1">
    <location>
        <begin position="1"/>
        <end position="186"/>
    </location>
</feature>
<comment type="caution">
    <text evidence="2">The sequence shown here is derived from an EMBL/GenBank/DDBJ whole genome shotgun (WGS) entry which is preliminary data.</text>
</comment>
<feature type="compositionally biased region" description="Acidic residues" evidence="1">
    <location>
        <begin position="167"/>
        <end position="186"/>
    </location>
</feature>
<feature type="compositionally biased region" description="Polar residues" evidence="1">
    <location>
        <begin position="52"/>
        <end position="62"/>
    </location>
</feature>
<keyword evidence="3" id="KW-1185">Reference proteome</keyword>
<feature type="compositionally biased region" description="Acidic residues" evidence="1">
    <location>
        <begin position="94"/>
        <end position="109"/>
    </location>
</feature>
<evidence type="ECO:0000256" key="1">
    <source>
        <dbReference type="SAM" id="MobiDB-lite"/>
    </source>
</evidence>
<accession>A0A444Z4E8</accession>
<protein>
    <recommendedName>
        <fullName evidence="4">Zinc finger PMZ-type domain-containing protein</fullName>
    </recommendedName>
</protein>
<dbReference type="Proteomes" id="UP000289738">
    <property type="component" value="Chromosome B05"/>
</dbReference>
<feature type="region of interest" description="Disordered" evidence="1">
    <location>
        <begin position="286"/>
        <end position="314"/>
    </location>
</feature>
<feature type="compositionally biased region" description="Basic residues" evidence="1">
    <location>
        <begin position="291"/>
        <end position="300"/>
    </location>
</feature>
<proteinExistence type="predicted"/>
<dbReference type="AlphaFoldDB" id="A0A444Z4E8"/>
<name>A0A444Z4E8_ARAHY</name>
<feature type="compositionally biased region" description="Polar residues" evidence="1">
    <location>
        <begin position="26"/>
        <end position="35"/>
    </location>
</feature>
<sequence length="465" mass="52206">MKSNSQPKKLAMKPNSQPTKPAHKPSQATTQSMKTPLQPIKPHPQPKKVTLPPQSNTPSQIAKNSQGNSNKNKDGGSGCRLTRSGRYVKQAPIQEEDSDTHDAYESAEDELYKPPKVVGDNLYSSDSDSETDNRKSGARKDIKSEGREKYRPPKTRLGDKEIKTDDSSYEGSEDEQSSDSDLDEDDNDLEAIGLFSGVVMKKKNCTKCIAGQPIWLLTWESAHALVGMPCMHAISAIQDKNDKRTEEYCHDWLKIEAYRRTYYFNVNPIKGQDLWKKHHILLQSHPPFKPKLGRPMKKRRRENDEQPTGSKTKMKRKYNPIRYMYYIEIGHNKRGCAKKKALDAEKNARQMQLQLAVIAPAADGADLEVNVVPPPTEIDISQSESIPPTQATQQDEVIARPPKLQVIKEKARARSSSKPTAVALVAISAETIKWTSSVTAKKLANFMTFVPTPGFKHPRKNDKPL</sequence>
<dbReference type="EMBL" id="SDMP01000015">
    <property type="protein sequence ID" value="RYR09083.1"/>
    <property type="molecule type" value="Genomic_DNA"/>
</dbReference>
<feature type="compositionally biased region" description="Basic and acidic residues" evidence="1">
    <location>
        <begin position="131"/>
        <end position="166"/>
    </location>
</feature>
<evidence type="ECO:0000313" key="2">
    <source>
        <dbReference type="EMBL" id="RYR09083.1"/>
    </source>
</evidence>
<evidence type="ECO:0000313" key="3">
    <source>
        <dbReference type="Proteomes" id="UP000289738"/>
    </source>
</evidence>